<comment type="caution">
    <text evidence="1">The sequence shown here is derived from an EMBL/GenBank/DDBJ whole genome shotgun (WGS) entry which is preliminary data.</text>
</comment>
<gene>
    <name evidence="1" type="ORF">LCGC14_0572320</name>
</gene>
<evidence type="ECO:0000313" key="1">
    <source>
        <dbReference type="EMBL" id="KKN56459.1"/>
    </source>
</evidence>
<protein>
    <submittedName>
        <fullName evidence="1">Uncharacterized protein</fullName>
    </submittedName>
</protein>
<sequence>MKLNNGEIWMSREPLAKLMEQKFPIRTSYDLAMMVSKLNAQLKVIDEVRNSLVRTHGTPDKDNPQQMSCPVVIEKMDTKGNVVKDKDGKPIMKSNPNFSKFMDEFAELLNKEEEIDFGKTKVPVKLPEKVAATCDKCSHNMDRPLEIEPILYGTGKVYRGLACPKGQVNPLCWGWGKLLPQPMNGVVMLIQATLTVNGNEKAWSLQEVHLQSPGSRGFHRYRIILVNRDGKLAEYREDLGLASKFKGAKQVNIPSLWEHTVAELISLAVELRYETDIDVKEWLQIDKMKLA</sequence>
<dbReference type="AlphaFoldDB" id="A0A0F9RP13"/>
<proteinExistence type="predicted"/>
<dbReference type="EMBL" id="LAZR01000843">
    <property type="protein sequence ID" value="KKN56459.1"/>
    <property type="molecule type" value="Genomic_DNA"/>
</dbReference>
<name>A0A0F9RP13_9ZZZZ</name>
<organism evidence="1">
    <name type="scientific">marine sediment metagenome</name>
    <dbReference type="NCBI Taxonomy" id="412755"/>
    <lineage>
        <taxon>unclassified sequences</taxon>
        <taxon>metagenomes</taxon>
        <taxon>ecological metagenomes</taxon>
    </lineage>
</organism>
<reference evidence="1" key="1">
    <citation type="journal article" date="2015" name="Nature">
        <title>Complex archaea that bridge the gap between prokaryotes and eukaryotes.</title>
        <authorList>
            <person name="Spang A."/>
            <person name="Saw J.H."/>
            <person name="Jorgensen S.L."/>
            <person name="Zaremba-Niedzwiedzka K."/>
            <person name="Martijn J."/>
            <person name="Lind A.E."/>
            <person name="van Eijk R."/>
            <person name="Schleper C."/>
            <person name="Guy L."/>
            <person name="Ettema T.J."/>
        </authorList>
    </citation>
    <scope>NUCLEOTIDE SEQUENCE</scope>
</reference>
<accession>A0A0F9RP13</accession>